<name>A0AAW0CW86_9AGAR</name>
<sequence>MFLIHVHATLFSLLLSSYAALATPVPRQANSLTLEQLNTIIKQTSCTNAQFPEECRDASQALPFVNKAFSDYNITTIGEKAALLSLMAFESGNFEFNINHFPGRAGQGTRNMMMFNFIHQYAVDTPSTSQQALELAGPDPNSPSITNATMNAVRELVLGDELSFASAAWFYKRSGEAKIGCTADVEVVQGLQIATLDGWTTYIEKCVGTTVTPDRQEGWELTLNTLLGLA</sequence>
<dbReference type="Proteomes" id="UP001383192">
    <property type="component" value="Unassembled WGS sequence"/>
</dbReference>
<evidence type="ECO:0000313" key="2">
    <source>
        <dbReference type="EMBL" id="KAK7043166.1"/>
    </source>
</evidence>
<comment type="caution">
    <text evidence="2">The sequence shown here is derived from an EMBL/GenBank/DDBJ whole genome shotgun (WGS) entry which is preliminary data.</text>
</comment>
<proteinExistence type="predicted"/>
<feature type="chain" id="PRO_5043384756" evidence="1">
    <location>
        <begin position="23"/>
        <end position="230"/>
    </location>
</feature>
<dbReference type="EMBL" id="JAYKXP010000029">
    <property type="protein sequence ID" value="KAK7043166.1"/>
    <property type="molecule type" value="Genomic_DNA"/>
</dbReference>
<gene>
    <name evidence="2" type="ORF">VNI00_008520</name>
</gene>
<keyword evidence="3" id="KW-1185">Reference proteome</keyword>
<feature type="signal peptide" evidence="1">
    <location>
        <begin position="1"/>
        <end position="22"/>
    </location>
</feature>
<reference evidence="2 3" key="1">
    <citation type="submission" date="2024-01" db="EMBL/GenBank/DDBJ databases">
        <title>A draft genome for a cacao thread blight-causing isolate of Paramarasmius palmivorus.</title>
        <authorList>
            <person name="Baruah I.K."/>
            <person name="Bukari Y."/>
            <person name="Amoako-Attah I."/>
            <person name="Meinhardt L.W."/>
            <person name="Bailey B.A."/>
            <person name="Cohen S.P."/>
        </authorList>
    </citation>
    <scope>NUCLEOTIDE SEQUENCE [LARGE SCALE GENOMIC DNA]</scope>
    <source>
        <strain evidence="2 3">GH-12</strain>
    </source>
</reference>
<organism evidence="2 3">
    <name type="scientific">Paramarasmius palmivorus</name>
    <dbReference type="NCBI Taxonomy" id="297713"/>
    <lineage>
        <taxon>Eukaryota</taxon>
        <taxon>Fungi</taxon>
        <taxon>Dikarya</taxon>
        <taxon>Basidiomycota</taxon>
        <taxon>Agaricomycotina</taxon>
        <taxon>Agaricomycetes</taxon>
        <taxon>Agaricomycetidae</taxon>
        <taxon>Agaricales</taxon>
        <taxon>Marasmiineae</taxon>
        <taxon>Marasmiaceae</taxon>
        <taxon>Paramarasmius</taxon>
    </lineage>
</organism>
<accession>A0AAW0CW86</accession>
<evidence type="ECO:0000256" key="1">
    <source>
        <dbReference type="SAM" id="SignalP"/>
    </source>
</evidence>
<dbReference type="AlphaFoldDB" id="A0AAW0CW86"/>
<evidence type="ECO:0000313" key="3">
    <source>
        <dbReference type="Proteomes" id="UP001383192"/>
    </source>
</evidence>
<keyword evidence="1" id="KW-0732">Signal</keyword>
<protein>
    <submittedName>
        <fullName evidence="2">Uncharacterized protein</fullName>
    </submittedName>
</protein>